<gene>
    <name evidence="5" type="ORF">FWILDA_LOCUS14719</name>
</gene>
<evidence type="ECO:0000313" key="5">
    <source>
        <dbReference type="EMBL" id="CAI2190726.1"/>
    </source>
</evidence>
<feature type="non-terminal residue" evidence="5">
    <location>
        <position position="445"/>
    </location>
</feature>
<accession>A0A9W4WWE5</accession>
<reference evidence="5" key="1">
    <citation type="submission" date="2022-08" db="EMBL/GenBank/DDBJ databases">
        <authorList>
            <person name="Kallberg Y."/>
            <person name="Tangrot J."/>
            <person name="Rosling A."/>
        </authorList>
    </citation>
    <scope>NUCLEOTIDE SEQUENCE</scope>
    <source>
        <strain evidence="5">Wild A</strain>
    </source>
</reference>
<dbReference type="InterPro" id="IPR020568">
    <property type="entry name" value="Ribosomal_Su5_D2-typ_SF"/>
</dbReference>
<comment type="caution">
    <text evidence="5">The sequence shown here is derived from an EMBL/GenBank/DDBJ whole genome shotgun (WGS) entry which is preliminary data.</text>
</comment>
<dbReference type="SUPFAM" id="SSF54211">
    <property type="entry name" value="Ribosomal protein S5 domain 2-like"/>
    <property type="match status" value="1"/>
</dbReference>
<dbReference type="InterPro" id="IPR000754">
    <property type="entry name" value="Ribosomal_uS9"/>
</dbReference>
<keyword evidence="3" id="KW-0687">Ribonucleoprotein</keyword>
<sequence>MEEIFNYWHEKSCQNQYLDHEANEQGILAKSRASEIKNELSKNQNIKTCCDKDCPHYLSIKDYPAPTSPKTGGGGKPASNKTNQISPTDKNQLLQYFLTYHITKITLDNGKLVVEYDNSQKGQKVNNSELEKYKKLIQNQPNHSLSLSDLQNNSDSNSTKNPDHKLAIGLALGAGAVILGGIIEATARVYLKEGKGQAQVRTKNGKEKDLKGYFYMEPSLYEDIFKPLKLFSKENEYDLLVRVKGSGFHAQAEAIRLGVAQAMLKISPEYKTTLKSFSLLTRDARRVEPKKIGQSGKSDDMERNITYNFDLETPLLFLSAFLDKKVEYKYLKIKTSKNENDFFLNTNNEGGIGKGAENFRVKIENHFIQDETQNFDIDFNEIELESEKCDKLHSAIENCIEKGQSLVLKLNFPKKTYFRKGYFNNQVINTLVIPESSLQENSNGS</sequence>
<feature type="compositionally biased region" description="Low complexity" evidence="4">
    <location>
        <begin position="144"/>
        <end position="158"/>
    </location>
</feature>
<name>A0A9W4WWE5_9GLOM</name>
<proteinExistence type="inferred from homology"/>
<dbReference type="PANTHER" id="PTHR21569:SF1">
    <property type="entry name" value="SMALL RIBOSOMAL SUBUNIT PROTEIN US9M"/>
    <property type="match status" value="1"/>
</dbReference>
<feature type="region of interest" description="Disordered" evidence="4">
    <location>
        <begin position="61"/>
        <end position="86"/>
    </location>
</feature>
<dbReference type="OrthoDB" id="10254627at2759"/>
<keyword evidence="6" id="KW-1185">Reference proteome</keyword>
<dbReference type="PANTHER" id="PTHR21569">
    <property type="entry name" value="RIBOSOMAL PROTEIN S9"/>
    <property type="match status" value="1"/>
</dbReference>
<dbReference type="AlphaFoldDB" id="A0A9W4WWE5"/>
<dbReference type="GO" id="GO:0015935">
    <property type="term" value="C:small ribosomal subunit"/>
    <property type="evidence" value="ECO:0007669"/>
    <property type="project" value="TreeGrafter"/>
</dbReference>
<dbReference type="Gene3D" id="3.30.230.10">
    <property type="match status" value="1"/>
</dbReference>
<dbReference type="Pfam" id="PF00380">
    <property type="entry name" value="Ribosomal_S9"/>
    <property type="match status" value="1"/>
</dbReference>
<keyword evidence="2" id="KW-0689">Ribosomal protein</keyword>
<dbReference type="InterPro" id="IPR014721">
    <property type="entry name" value="Ribsml_uS5_D2-typ_fold_subgr"/>
</dbReference>
<protein>
    <submittedName>
        <fullName evidence="5">10310_t:CDS:1</fullName>
    </submittedName>
</protein>
<dbReference type="GO" id="GO:0006412">
    <property type="term" value="P:translation"/>
    <property type="evidence" value="ECO:0007669"/>
    <property type="project" value="InterPro"/>
</dbReference>
<evidence type="ECO:0000256" key="3">
    <source>
        <dbReference type="ARBA" id="ARBA00023274"/>
    </source>
</evidence>
<feature type="region of interest" description="Disordered" evidence="4">
    <location>
        <begin position="142"/>
        <end position="161"/>
    </location>
</feature>
<comment type="similarity">
    <text evidence="1">Belongs to the universal ribosomal protein uS9 family.</text>
</comment>
<dbReference type="EMBL" id="CAMKVN010006797">
    <property type="protein sequence ID" value="CAI2190726.1"/>
    <property type="molecule type" value="Genomic_DNA"/>
</dbReference>
<organism evidence="5 6">
    <name type="scientific">Funneliformis geosporum</name>
    <dbReference type="NCBI Taxonomy" id="1117311"/>
    <lineage>
        <taxon>Eukaryota</taxon>
        <taxon>Fungi</taxon>
        <taxon>Fungi incertae sedis</taxon>
        <taxon>Mucoromycota</taxon>
        <taxon>Glomeromycotina</taxon>
        <taxon>Glomeromycetes</taxon>
        <taxon>Glomerales</taxon>
        <taxon>Glomeraceae</taxon>
        <taxon>Funneliformis</taxon>
    </lineage>
</organism>
<dbReference type="Proteomes" id="UP001153678">
    <property type="component" value="Unassembled WGS sequence"/>
</dbReference>
<dbReference type="GO" id="GO:0003735">
    <property type="term" value="F:structural constituent of ribosome"/>
    <property type="evidence" value="ECO:0007669"/>
    <property type="project" value="InterPro"/>
</dbReference>
<evidence type="ECO:0000256" key="4">
    <source>
        <dbReference type="SAM" id="MobiDB-lite"/>
    </source>
</evidence>
<evidence type="ECO:0000256" key="1">
    <source>
        <dbReference type="ARBA" id="ARBA00005251"/>
    </source>
</evidence>
<evidence type="ECO:0000313" key="6">
    <source>
        <dbReference type="Proteomes" id="UP001153678"/>
    </source>
</evidence>
<evidence type="ECO:0000256" key="2">
    <source>
        <dbReference type="ARBA" id="ARBA00022980"/>
    </source>
</evidence>
<dbReference type="GO" id="GO:0003723">
    <property type="term" value="F:RNA binding"/>
    <property type="evidence" value="ECO:0007669"/>
    <property type="project" value="TreeGrafter"/>
</dbReference>